<keyword evidence="1" id="KW-0812">Transmembrane</keyword>
<keyword evidence="1" id="KW-1133">Transmembrane helix</keyword>
<dbReference type="Proteomes" id="UP000078540">
    <property type="component" value="Unassembled WGS sequence"/>
</dbReference>
<dbReference type="AlphaFoldDB" id="A0A151I2Q1"/>
<organism evidence="2 3">
    <name type="scientific">Atta colombica</name>
    <dbReference type="NCBI Taxonomy" id="520822"/>
    <lineage>
        <taxon>Eukaryota</taxon>
        <taxon>Metazoa</taxon>
        <taxon>Ecdysozoa</taxon>
        <taxon>Arthropoda</taxon>
        <taxon>Hexapoda</taxon>
        <taxon>Insecta</taxon>
        <taxon>Pterygota</taxon>
        <taxon>Neoptera</taxon>
        <taxon>Endopterygota</taxon>
        <taxon>Hymenoptera</taxon>
        <taxon>Apocrita</taxon>
        <taxon>Aculeata</taxon>
        <taxon>Formicoidea</taxon>
        <taxon>Formicidae</taxon>
        <taxon>Myrmicinae</taxon>
        <taxon>Atta</taxon>
    </lineage>
</organism>
<accession>A0A151I2Q1</accession>
<evidence type="ECO:0000313" key="3">
    <source>
        <dbReference type="Proteomes" id="UP000078540"/>
    </source>
</evidence>
<sequence length="691" mass="79834">MHQPSTSRKNGEIANNPPIANAEIEAEIGHLRDTIGECACEASIQNMLQKCLIAAGRNEENIDLQFNEKQRLIVEHPVALSRHFMVHNMVNVNLVFLRELVNRIVLLGQMKLFVITGISTFISIIIIFKLWGGNMDLQPCGNVTDIAYYVAKYAVKHESQEIGEAVKDAVSRVQRYGGDIRKQLFAVSMTILQLYIDSVSMFLLEKKKSYFKNTNQQKRHLTQNSSFSKKFIAVEVIAFENEEEINESQVGRYENHARWWKNCDYNVDFDLHDELNETDHVISVEEFNSNIRKKEKLTYEILRSVHLCLQEFKTNNLGYISRIVEPILSSLEEFQKHDSRSALSRILNLTVNTNKHNFLHAGCHIKLSSLKNCGMGILVSALQVLNLAGIEFHIESNYVRNSKILMTISINVYTNEIVVIRLRNKNRKYFCNRKERVPFVVYANLECTLETNVSMADFTCIPVVFHNLSGCDVHFVKKIATAYEGHIDLLPIIKYLVQTRMKGLLSEYIDCIEKLKELCLPQSGSLSRHSANLYSDLYLKTDLMIHMPSHNPLKSSLYLMYYDVSNLYRNIFMMRTDLSFCPTREKSPDKDDKQSHYLHEYIELNLKFRTLVRNKFIQTYEDRYGAEAMIAKSNFHSSLANKKVLSLMKNEHDDKRYIMADSIDMLLLETLPIIIVNTIHLYCTVCLTCIK</sequence>
<proteinExistence type="predicted"/>
<evidence type="ECO:0000256" key="1">
    <source>
        <dbReference type="SAM" id="Phobius"/>
    </source>
</evidence>
<dbReference type="STRING" id="520822.A0A151I2Q1"/>
<feature type="transmembrane region" description="Helical" evidence="1">
    <location>
        <begin position="112"/>
        <end position="131"/>
    </location>
</feature>
<evidence type="ECO:0000313" key="2">
    <source>
        <dbReference type="EMBL" id="KYM81472.1"/>
    </source>
</evidence>
<keyword evidence="1" id="KW-0472">Membrane</keyword>
<dbReference type="EMBL" id="KQ976534">
    <property type="protein sequence ID" value="KYM81472.1"/>
    <property type="molecule type" value="Genomic_DNA"/>
</dbReference>
<protein>
    <submittedName>
        <fullName evidence="2">Uncharacterized protein</fullName>
    </submittedName>
</protein>
<reference evidence="2 3" key="1">
    <citation type="submission" date="2015-09" db="EMBL/GenBank/DDBJ databases">
        <title>Atta colombica WGS genome.</title>
        <authorList>
            <person name="Nygaard S."/>
            <person name="Hu H."/>
            <person name="Boomsma J."/>
            <person name="Zhang G."/>
        </authorList>
    </citation>
    <scope>NUCLEOTIDE SEQUENCE [LARGE SCALE GENOMIC DNA]</scope>
    <source>
        <strain evidence="2">Treedump-2</strain>
        <tissue evidence="2">Whole body</tissue>
    </source>
</reference>
<name>A0A151I2Q1_9HYME</name>
<gene>
    <name evidence="2" type="ORF">ALC53_08067</name>
</gene>
<keyword evidence="3" id="KW-1185">Reference proteome</keyword>